<evidence type="ECO:0000256" key="2">
    <source>
        <dbReference type="ARBA" id="ARBA00022729"/>
    </source>
</evidence>
<dbReference type="Gene3D" id="2.60.120.260">
    <property type="entry name" value="Galactose-binding domain-like"/>
    <property type="match status" value="1"/>
</dbReference>
<dbReference type="Proteomes" id="UP000712080">
    <property type="component" value="Unassembled WGS sequence"/>
</dbReference>
<comment type="caution">
    <text evidence="6">The sequence shown here is derived from an EMBL/GenBank/DDBJ whole genome shotgun (WGS) entry which is preliminary data.</text>
</comment>
<protein>
    <submittedName>
        <fullName evidence="6">T9SS type A sorting domain-containing protein</fullName>
    </submittedName>
</protein>
<dbReference type="Pfam" id="PF01483">
    <property type="entry name" value="P_proprotein"/>
    <property type="match status" value="1"/>
</dbReference>
<organism evidence="6 7">
    <name type="scientific">Flavobacterium silvaticum</name>
    <dbReference type="NCBI Taxonomy" id="1852020"/>
    <lineage>
        <taxon>Bacteria</taxon>
        <taxon>Pseudomonadati</taxon>
        <taxon>Bacteroidota</taxon>
        <taxon>Flavobacteriia</taxon>
        <taxon>Flavobacteriales</taxon>
        <taxon>Flavobacteriaceae</taxon>
        <taxon>Flavobacterium</taxon>
    </lineage>
</organism>
<dbReference type="InterPro" id="IPR002884">
    <property type="entry name" value="P_dom"/>
</dbReference>
<sequence length="1073" mass="114877">MKKLLLLLLLASTGLQAQFWTEATPQQAENSKVLTRTSTPEKQTYFQLDLNGIKAALGNAPMRGSATSPVIIPFPDGNGVIQNFRMFEAPVLSPVLAAKYPTIKSYVGQGIENPSTTIRISITLFGLHAMILAPNNGTSYIDPYSKQGNYYISYNRQGLTSSREFHCLVQPPNEPELRITSPPTTMDNGIFRTYRFAMACTVEYSAFHIAQAGLEDGTIEEQRAAVLAAMATTIARLNTMYERDLSMSFQLVDNNDQLIFIGEDNFDNEDVGSMIGQGTIEMNNIIGFDNYDIGHTVGTSGGGLGGGSPCTDGKAVGATGTGAPVGDPFDIDYVAHEVGHQFGAAHTFNNSCGGNVDTNWSYEPGSGSSIMAYAGICDPNVQSNSDAQFFAGSVAQIRARINGEANCAVQTSNNNDTPVPNAGLDYVIPNGTAFILTGSATDSTPSALTYTWEQYDRQITEQPPTQDATEGPNFRIQVITDTPVRYCPRLSDVLNNNLASVWEVISNFGREYNFAFTVRDNNLNGGESATDFMKVTASATAGPFVVLAPNSAVTWQASSNKTVTWDVAGTTANGVNTPYVDILLSTNGGLNFNTIIASEVPNDGSETILVPNIPGTANRIMVRGHNNIFYDVSNQNFAITPAGSTFDITSANQNISVCQGQQAIYTLNYQELNGFNAVTSLSLSGLPIGTDAFFSSNSVEDNGTVTLTISGTTAATPGLYPITVTGTSGSIVKTVTVYFNLLNAQFEGTTLVSPQDNADVVSTSTPLNWTADATADRYVVDIATDPGMANSIENILVFTNSYTPQNLEEGIHYYWMVTPQNASCEGAASEIREFTTGVTDCSVFESADVPVAIPEDTSETVTSTLTVTENFQITDLTVSVNIPHAWVGDLWATLIGPDGTAVQLFAQECWDGDDVVATFSDDGTEQACGSPIALSGTLRPDEPLAAFDNHASAGTWTLQVFDEFAQDGGSIEAWSLNLCQLESALAVDQQSVGTVTLYPNPNSGSFTLRMDQASAANYTARIFDVRGRLIFQKELSSTGGMLQEEINVQASGGMYLLELQSGNSKTVKKFVIR</sequence>
<dbReference type="SUPFAM" id="SSF49785">
    <property type="entry name" value="Galactose-binding domain-like"/>
    <property type="match status" value="1"/>
</dbReference>
<keyword evidence="2 4" id="KW-0732">Signal</keyword>
<dbReference type="SUPFAM" id="SSF55486">
    <property type="entry name" value="Metalloproteases ('zincins'), catalytic domain"/>
    <property type="match status" value="1"/>
</dbReference>
<dbReference type="Pfam" id="PF13583">
    <property type="entry name" value="Reprolysin_4"/>
    <property type="match status" value="1"/>
</dbReference>
<dbReference type="SUPFAM" id="SSF49265">
    <property type="entry name" value="Fibronectin type III"/>
    <property type="match status" value="1"/>
</dbReference>
<dbReference type="GO" id="GO:0004252">
    <property type="term" value="F:serine-type endopeptidase activity"/>
    <property type="evidence" value="ECO:0007669"/>
    <property type="project" value="InterPro"/>
</dbReference>
<dbReference type="NCBIfam" id="TIGR04183">
    <property type="entry name" value="Por_Secre_tail"/>
    <property type="match status" value="1"/>
</dbReference>
<dbReference type="InterPro" id="IPR013783">
    <property type="entry name" value="Ig-like_fold"/>
</dbReference>
<keyword evidence="1" id="KW-0645">Protease</keyword>
<dbReference type="InterPro" id="IPR008979">
    <property type="entry name" value="Galactose-bd-like_sf"/>
</dbReference>
<dbReference type="GO" id="GO:0008237">
    <property type="term" value="F:metallopeptidase activity"/>
    <property type="evidence" value="ECO:0007669"/>
    <property type="project" value="InterPro"/>
</dbReference>
<dbReference type="PROSITE" id="PS51829">
    <property type="entry name" value="P_HOMO_B"/>
    <property type="match status" value="1"/>
</dbReference>
<dbReference type="InterPro" id="IPR026444">
    <property type="entry name" value="Secre_tail"/>
</dbReference>
<proteinExistence type="predicted"/>
<evidence type="ECO:0000313" key="6">
    <source>
        <dbReference type="EMBL" id="NMH29319.1"/>
    </source>
</evidence>
<accession>A0A972FNJ0</accession>
<dbReference type="EMBL" id="JAAMPU010000108">
    <property type="protein sequence ID" value="NMH29319.1"/>
    <property type="molecule type" value="Genomic_DNA"/>
</dbReference>
<evidence type="ECO:0000256" key="1">
    <source>
        <dbReference type="ARBA" id="ARBA00022670"/>
    </source>
</evidence>
<gene>
    <name evidence="6" type="ORF">G6047_14870</name>
</gene>
<dbReference type="InterPro" id="IPR024079">
    <property type="entry name" value="MetalloPept_cat_dom_sf"/>
</dbReference>
<reference evidence="6" key="1">
    <citation type="submission" date="2020-02" db="EMBL/GenBank/DDBJ databases">
        <title>Flavobacterium sp. genome.</title>
        <authorList>
            <person name="Jung H.S."/>
            <person name="Baek J.H."/>
            <person name="Jeon C.O."/>
        </authorList>
    </citation>
    <scope>NUCLEOTIDE SEQUENCE</scope>
    <source>
        <strain evidence="6">SE-s28</strain>
    </source>
</reference>
<feature type="domain" description="P/Homo B" evidence="5">
    <location>
        <begin position="835"/>
        <end position="985"/>
    </location>
</feature>
<dbReference type="GO" id="GO:0006508">
    <property type="term" value="P:proteolysis"/>
    <property type="evidence" value="ECO:0007669"/>
    <property type="project" value="UniProtKB-KW"/>
</dbReference>
<feature type="chain" id="PRO_5037468830" evidence="4">
    <location>
        <begin position="18"/>
        <end position="1073"/>
    </location>
</feature>
<dbReference type="Pfam" id="PF18962">
    <property type="entry name" value="Por_Secre_tail"/>
    <property type="match status" value="1"/>
</dbReference>
<name>A0A972FNJ0_9FLAO</name>
<evidence type="ECO:0000256" key="3">
    <source>
        <dbReference type="ARBA" id="ARBA00022801"/>
    </source>
</evidence>
<keyword evidence="3" id="KW-0378">Hydrolase</keyword>
<dbReference type="RefSeq" id="WP_169528417.1">
    <property type="nucleotide sequence ID" value="NZ_JAAMPU010000108.1"/>
</dbReference>
<evidence type="ECO:0000256" key="4">
    <source>
        <dbReference type="SAM" id="SignalP"/>
    </source>
</evidence>
<keyword evidence="7" id="KW-1185">Reference proteome</keyword>
<dbReference type="AlphaFoldDB" id="A0A972FNJ0"/>
<dbReference type="Gene3D" id="2.60.40.10">
    <property type="entry name" value="Immunoglobulins"/>
    <property type="match status" value="1"/>
</dbReference>
<dbReference type="InterPro" id="IPR036116">
    <property type="entry name" value="FN3_sf"/>
</dbReference>
<feature type="signal peptide" evidence="4">
    <location>
        <begin position="1"/>
        <end position="17"/>
    </location>
</feature>
<evidence type="ECO:0000313" key="7">
    <source>
        <dbReference type="Proteomes" id="UP000712080"/>
    </source>
</evidence>
<evidence type="ECO:0000259" key="5">
    <source>
        <dbReference type="PROSITE" id="PS51829"/>
    </source>
</evidence>
<dbReference type="Gene3D" id="3.40.390.10">
    <property type="entry name" value="Collagenase (Catalytic Domain)"/>
    <property type="match status" value="1"/>
</dbReference>